<dbReference type="Gene3D" id="3.40.50.2020">
    <property type="match status" value="1"/>
</dbReference>
<dbReference type="SUPFAM" id="SSF53271">
    <property type="entry name" value="PRTase-like"/>
    <property type="match status" value="1"/>
</dbReference>
<dbReference type="EMBL" id="JPVU01000164">
    <property type="protein sequence ID" value="KFN91193.1"/>
    <property type="molecule type" value="Genomic_DNA"/>
</dbReference>
<dbReference type="GO" id="GO:0000310">
    <property type="term" value="F:xanthine phosphoribosyltransferase activity"/>
    <property type="evidence" value="ECO:0007669"/>
    <property type="project" value="UniProtKB-EC"/>
</dbReference>
<comment type="caution">
    <text evidence="1">The sequence shown here is derived from an EMBL/GenBank/DDBJ whole genome shotgun (WGS) entry which is preliminary data.</text>
</comment>
<dbReference type="EC" id="2.4.2.22" evidence="1"/>
<sequence>MQKSFPKKTITKVVTIESSGIAPAIYTAQSLATPMIFARKEKTFNNG</sequence>
<organism evidence="1 2">
    <name type="scientific">Tetragenococcus muriaticus PMC-11-5</name>
    <dbReference type="NCBI Taxonomy" id="1302649"/>
    <lineage>
        <taxon>Bacteria</taxon>
        <taxon>Bacillati</taxon>
        <taxon>Bacillota</taxon>
        <taxon>Bacilli</taxon>
        <taxon>Lactobacillales</taxon>
        <taxon>Enterococcaceae</taxon>
        <taxon>Tetragenococcus</taxon>
    </lineage>
</organism>
<dbReference type="Proteomes" id="UP000029380">
    <property type="component" value="Unassembled WGS sequence"/>
</dbReference>
<dbReference type="InterPro" id="IPR029057">
    <property type="entry name" value="PRTase-like"/>
</dbReference>
<dbReference type="AlphaFoldDB" id="A0A091CCZ5"/>
<accession>A0A091CCZ5</accession>
<protein>
    <submittedName>
        <fullName evidence="1">Xanthine phosphoribosyltransferase</fullName>
        <ecNumber evidence="1">2.4.2.22</ecNumber>
    </submittedName>
</protein>
<keyword evidence="1" id="KW-0328">Glycosyltransferase</keyword>
<keyword evidence="1" id="KW-0808">Transferase</keyword>
<dbReference type="PATRIC" id="fig|1302649.3.peg.1528"/>
<name>A0A091CCZ5_9ENTE</name>
<evidence type="ECO:0000313" key="2">
    <source>
        <dbReference type="Proteomes" id="UP000029380"/>
    </source>
</evidence>
<evidence type="ECO:0000313" key="1">
    <source>
        <dbReference type="EMBL" id="KFN91193.1"/>
    </source>
</evidence>
<proteinExistence type="predicted"/>
<reference evidence="1 2" key="1">
    <citation type="submission" date="2014-08" db="EMBL/GenBank/DDBJ databases">
        <title>Genome sequence of Tetragenococcus muriaticus.</title>
        <authorList>
            <person name="Chuea-nongthon C."/>
            <person name="Rodtong S."/>
            <person name="Yongsawatdigul J."/>
            <person name="Steele J.L."/>
            <person name="Liu X.-y."/>
            <person name="Speers J."/>
            <person name="Glasner J.D."/>
            <person name="Neeno-Eckwall E.C."/>
        </authorList>
    </citation>
    <scope>NUCLEOTIDE SEQUENCE [LARGE SCALE GENOMIC DNA]</scope>
    <source>
        <strain evidence="1 2">PMC-11-5</strain>
    </source>
</reference>
<gene>
    <name evidence="1" type="ORF">TMUPMC115_1524</name>
</gene>